<dbReference type="RefSeq" id="WP_091458106.1">
    <property type="nucleotide sequence ID" value="NZ_FOGD01000008.1"/>
</dbReference>
<proteinExistence type="predicted"/>
<dbReference type="EMBL" id="FOGD01000008">
    <property type="protein sequence ID" value="SER45973.1"/>
    <property type="molecule type" value="Genomic_DNA"/>
</dbReference>
<dbReference type="GO" id="GO:0003677">
    <property type="term" value="F:DNA binding"/>
    <property type="evidence" value="ECO:0007669"/>
    <property type="project" value="InterPro"/>
</dbReference>
<reference evidence="1 2" key="1">
    <citation type="submission" date="2016-10" db="EMBL/GenBank/DDBJ databases">
        <authorList>
            <person name="de Groot N.N."/>
        </authorList>
    </citation>
    <scope>NUCLEOTIDE SEQUENCE [LARGE SCALE GENOMIC DNA]</scope>
    <source>
        <strain evidence="1 2">ATCC 35958</strain>
    </source>
</reference>
<dbReference type="PANTHER" id="PTHR38767:SF1">
    <property type="entry name" value="DNA POLYMERASE III SUBUNIT CHI"/>
    <property type="match status" value="1"/>
</dbReference>
<organism evidence="1 2">
    <name type="scientific">Giesbergeria anulus</name>
    <dbReference type="NCBI Taxonomy" id="180197"/>
    <lineage>
        <taxon>Bacteria</taxon>
        <taxon>Pseudomonadati</taxon>
        <taxon>Pseudomonadota</taxon>
        <taxon>Betaproteobacteria</taxon>
        <taxon>Burkholderiales</taxon>
        <taxon>Comamonadaceae</taxon>
        <taxon>Giesbergeria</taxon>
    </lineage>
</organism>
<dbReference type="InterPro" id="IPR007459">
    <property type="entry name" value="DNA_pol3_chi"/>
</dbReference>
<keyword evidence="2" id="KW-1185">Reference proteome</keyword>
<dbReference type="GO" id="GO:0032298">
    <property type="term" value="P:positive regulation of DNA-templated DNA replication initiation"/>
    <property type="evidence" value="ECO:0007669"/>
    <property type="project" value="TreeGrafter"/>
</dbReference>
<evidence type="ECO:0000313" key="2">
    <source>
        <dbReference type="Proteomes" id="UP000199766"/>
    </source>
</evidence>
<dbReference type="AlphaFoldDB" id="A0A1H9PEF7"/>
<name>A0A1H9PEF7_9BURK</name>
<evidence type="ECO:0000313" key="1">
    <source>
        <dbReference type="EMBL" id="SER45973.1"/>
    </source>
</evidence>
<dbReference type="Gene3D" id="3.40.50.10110">
    <property type="entry name" value="DNA polymerase III subunit chi"/>
    <property type="match status" value="1"/>
</dbReference>
<sequence length="144" mass="16258">MTQIAFHFHAPDKLAYACRVARKVLRHEQRLVITGPADTLALLDDMLWQLAPQDFVAHCRADASEELLAASPVLLLPDPRQARHHQVLLNLGDTVPLGFDTFERLIEVVSASDEHDIQQARARWRSYRVSGYDIVRHDLATQGA</sequence>
<dbReference type="PANTHER" id="PTHR38767">
    <property type="entry name" value="DNA POLYMERASE III SUBUNIT CHI"/>
    <property type="match status" value="1"/>
</dbReference>
<protein>
    <submittedName>
        <fullName evidence="1">DNA polymerase III, chi subunit</fullName>
    </submittedName>
</protein>
<dbReference type="SUPFAM" id="SSF102400">
    <property type="entry name" value="DNA polymerase III chi subunit"/>
    <property type="match status" value="1"/>
</dbReference>
<dbReference type="Pfam" id="PF04364">
    <property type="entry name" value="DNA_pol3_chi"/>
    <property type="match status" value="1"/>
</dbReference>
<dbReference type="Proteomes" id="UP000199766">
    <property type="component" value="Unassembled WGS sequence"/>
</dbReference>
<accession>A0A1H9PEF7</accession>
<dbReference type="GO" id="GO:0003887">
    <property type="term" value="F:DNA-directed DNA polymerase activity"/>
    <property type="evidence" value="ECO:0007669"/>
    <property type="project" value="InterPro"/>
</dbReference>
<dbReference type="OrthoDB" id="5297568at2"/>
<dbReference type="InterPro" id="IPR036768">
    <property type="entry name" value="PolIII_chi_sf"/>
</dbReference>
<dbReference type="STRING" id="180197.SAMN02982919_02443"/>
<dbReference type="GO" id="GO:0006260">
    <property type="term" value="P:DNA replication"/>
    <property type="evidence" value="ECO:0007669"/>
    <property type="project" value="InterPro"/>
</dbReference>
<gene>
    <name evidence="1" type="ORF">SAMN02982919_02443</name>
</gene>